<dbReference type="Proteomes" id="UP000199698">
    <property type="component" value="Unassembled WGS sequence"/>
</dbReference>
<keyword evidence="1" id="KW-0812">Transmembrane</keyword>
<dbReference type="AlphaFoldDB" id="A0A1C4CSN4"/>
<protein>
    <recommendedName>
        <fullName evidence="4">DUF4184 family protein</fullName>
    </recommendedName>
</protein>
<proteinExistence type="predicted"/>
<feature type="transmembrane region" description="Helical" evidence="1">
    <location>
        <begin position="217"/>
        <end position="237"/>
    </location>
</feature>
<evidence type="ECO:0008006" key="4">
    <source>
        <dbReference type="Google" id="ProtNLM"/>
    </source>
</evidence>
<keyword evidence="3" id="KW-1185">Reference proteome</keyword>
<keyword evidence="1" id="KW-0472">Membrane</keyword>
<gene>
    <name evidence="2" type="ORF">GA0061080_104716</name>
</gene>
<evidence type="ECO:0000313" key="3">
    <source>
        <dbReference type="Proteomes" id="UP000199698"/>
    </source>
</evidence>
<feature type="transmembrane region" description="Helical" evidence="1">
    <location>
        <begin position="155"/>
        <end position="175"/>
    </location>
</feature>
<feature type="transmembrane region" description="Helical" evidence="1">
    <location>
        <begin position="187"/>
        <end position="205"/>
    </location>
</feature>
<dbReference type="EMBL" id="FMBA01000047">
    <property type="protein sequence ID" value="SCC22002.1"/>
    <property type="molecule type" value="Genomic_DNA"/>
</dbReference>
<dbReference type="InterPro" id="IPR025238">
    <property type="entry name" value="DUF4184"/>
</dbReference>
<evidence type="ECO:0000313" key="2">
    <source>
        <dbReference type="EMBL" id="SCC22002.1"/>
    </source>
</evidence>
<organism evidence="2 3">
    <name type="scientific">Gilliamella intestini</name>
    <dbReference type="NCBI Taxonomy" id="1798183"/>
    <lineage>
        <taxon>Bacteria</taxon>
        <taxon>Pseudomonadati</taxon>
        <taxon>Pseudomonadota</taxon>
        <taxon>Gammaproteobacteria</taxon>
        <taxon>Orbales</taxon>
        <taxon>Orbaceae</taxon>
        <taxon>Gilliamella</taxon>
    </lineage>
</organism>
<reference evidence="3" key="1">
    <citation type="submission" date="2016-08" db="EMBL/GenBank/DDBJ databases">
        <authorList>
            <person name="Varghese N."/>
            <person name="Submissions Spin"/>
        </authorList>
    </citation>
    <scope>NUCLEOTIDE SEQUENCE [LARGE SCALE GENOMIC DNA]</scope>
    <source>
        <strain evidence="3">R-53144</strain>
    </source>
</reference>
<dbReference type="Pfam" id="PF13803">
    <property type="entry name" value="DUF4184"/>
    <property type="match status" value="1"/>
</dbReference>
<evidence type="ECO:0000256" key="1">
    <source>
        <dbReference type="SAM" id="Phobius"/>
    </source>
</evidence>
<dbReference type="RefSeq" id="WP_167349219.1">
    <property type="nucleotide sequence ID" value="NZ_FMBA01000047.1"/>
</dbReference>
<name>A0A1C4CSN4_9GAMM</name>
<keyword evidence="1" id="KW-1133">Transmembrane helix</keyword>
<feature type="transmembrane region" description="Helical" evidence="1">
    <location>
        <begin position="51"/>
        <end position="73"/>
    </location>
</feature>
<accession>A0A1C4CSN4</accession>
<dbReference type="STRING" id="1798183.GA0061080_104716"/>
<sequence length="241" mass="28270">MPFTFAHPAIVLPFYKRPKFFSMTALIIGSMSPDFEYFLRMKIKSDMSHTLLGIFYFDLPITLIVAFIFRSIIRNELIKNLPHFLYKRFAHYLTLNWNQYCLHHWFIVLTSALIGILSHIGWDSFTHLTGFFVKHLPFLQQPISLKNTDIPIYQLLQHVSTLLGMSLICIFILRLPITIDKRNTISFLYWGLVMMIVISCFSLFFTKTIHTFGQNVVNFINALFLGLILAPPIMRIIRRLF</sequence>